<evidence type="ECO:0000256" key="3">
    <source>
        <dbReference type="ARBA" id="ARBA00022692"/>
    </source>
</evidence>
<dbReference type="Gene3D" id="1.20.1250.20">
    <property type="entry name" value="MFS general substrate transporter like domains"/>
    <property type="match status" value="2"/>
</dbReference>
<organism evidence="8 9">
    <name type="scientific">Rhodococcus rhodochrous J45</name>
    <dbReference type="NCBI Taxonomy" id="935266"/>
    <lineage>
        <taxon>Bacteria</taxon>
        <taxon>Bacillati</taxon>
        <taxon>Actinomycetota</taxon>
        <taxon>Actinomycetes</taxon>
        <taxon>Mycobacteriales</taxon>
        <taxon>Nocardiaceae</taxon>
        <taxon>Rhodococcus</taxon>
    </lineage>
</organism>
<comment type="caution">
    <text evidence="8">The sequence shown here is derived from an EMBL/GenBank/DDBJ whole genome shotgun (WGS) entry which is preliminary data.</text>
</comment>
<dbReference type="Proteomes" id="UP000317573">
    <property type="component" value="Unassembled WGS sequence"/>
</dbReference>
<dbReference type="InterPro" id="IPR011701">
    <property type="entry name" value="MFS"/>
</dbReference>
<feature type="transmembrane region" description="Helical" evidence="6">
    <location>
        <begin position="268"/>
        <end position="292"/>
    </location>
</feature>
<evidence type="ECO:0000256" key="4">
    <source>
        <dbReference type="ARBA" id="ARBA00022989"/>
    </source>
</evidence>
<evidence type="ECO:0000256" key="2">
    <source>
        <dbReference type="ARBA" id="ARBA00022448"/>
    </source>
</evidence>
<dbReference type="GO" id="GO:0022857">
    <property type="term" value="F:transmembrane transporter activity"/>
    <property type="evidence" value="ECO:0007669"/>
    <property type="project" value="InterPro"/>
</dbReference>
<keyword evidence="3 6" id="KW-0812">Transmembrane</keyword>
<accession>A0A562EPW8</accession>
<feature type="transmembrane region" description="Helical" evidence="6">
    <location>
        <begin position="298"/>
        <end position="322"/>
    </location>
</feature>
<feature type="transmembrane region" description="Helical" evidence="6">
    <location>
        <begin position="12"/>
        <end position="36"/>
    </location>
</feature>
<feature type="transmembrane region" description="Helical" evidence="6">
    <location>
        <begin position="79"/>
        <end position="105"/>
    </location>
</feature>
<feature type="transmembrane region" description="Helical" evidence="6">
    <location>
        <begin position="48"/>
        <end position="67"/>
    </location>
</feature>
<dbReference type="GO" id="GO:0005886">
    <property type="term" value="C:plasma membrane"/>
    <property type="evidence" value="ECO:0007669"/>
    <property type="project" value="UniProtKB-SubCell"/>
</dbReference>
<evidence type="ECO:0000313" key="9">
    <source>
        <dbReference type="Proteomes" id="UP000317573"/>
    </source>
</evidence>
<dbReference type="InterPro" id="IPR020846">
    <property type="entry name" value="MFS_dom"/>
</dbReference>
<feature type="transmembrane region" description="Helical" evidence="6">
    <location>
        <begin position="435"/>
        <end position="456"/>
    </location>
</feature>
<dbReference type="SUPFAM" id="SSF103473">
    <property type="entry name" value="MFS general substrate transporter"/>
    <property type="match status" value="2"/>
</dbReference>
<reference evidence="8 9" key="1">
    <citation type="submission" date="2019-07" db="EMBL/GenBank/DDBJ databases">
        <title>Genome sequencing of lignin-degrading bacterial isolates.</title>
        <authorList>
            <person name="Gladden J."/>
        </authorList>
    </citation>
    <scope>NUCLEOTIDE SEQUENCE [LARGE SCALE GENOMIC DNA]</scope>
    <source>
        <strain evidence="8 9">J45</strain>
    </source>
</reference>
<dbReference type="EMBL" id="VLJT01000002">
    <property type="protein sequence ID" value="TWH24086.1"/>
    <property type="molecule type" value="Genomic_DNA"/>
</dbReference>
<feature type="transmembrane region" description="Helical" evidence="6">
    <location>
        <begin position="111"/>
        <end position="128"/>
    </location>
</feature>
<feature type="transmembrane region" description="Helical" evidence="6">
    <location>
        <begin position="198"/>
        <end position="218"/>
    </location>
</feature>
<feature type="transmembrane region" description="Helical" evidence="6">
    <location>
        <begin position="334"/>
        <end position="356"/>
    </location>
</feature>
<dbReference type="Pfam" id="PF07690">
    <property type="entry name" value="MFS_1"/>
    <property type="match status" value="1"/>
</dbReference>
<sequence>MRPLSKRTERSLLLPALVYTALTSAIVSSLGMLLVPTIAEELSVSVSSAQWMLTINLLVGAVATPIMGRLSDGPHKKRLLLVSLATILVGSALAACAPNFTVFLIGRALQGLSYGIVPVTIALARRYLAEDKVRVGISSLSVTVSTGLGIGYPLTGILASAAGFRAAFAFAAVFLVTASIVVWRIVPNGPDERGLRTRFDTFGAILLGTGLATLLVAVSEGSNWGWSSAWTLSCFLAAAVLLAGWAFVELRIPNPLVNLRVVRNKDVLLANGTAIGLGAAMYIGLSVSSLIAQSPTSTGYGIALPLFWAGFVMLPLSVGSFGANRVVRALARRIRLTTLLPLGAGVMTVSAFLLWFEHDRLWEILVGMFLFGIGMGTTYAAMPALIARSVADTELGSAVSFNQVLRTVGGAFGSALSGAVLAAHMGPDLHPTDGGITLAFALGACGSVIVFAALAVNHLRSRARKGEAPSSKVPHNVSSSR</sequence>
<dbReference type="PROSITE" id="PS50850">
    <property type="entry name" value="MFS"/>
    <property type="match status" value="1"/>
</dbReference>
<dbReference type="AlphaFoldDB" id="A0A562EPW8"/>
<keyword evidence="4 6" id="KW-1133">Transmembrane helix</keyword>
<feature type="transmembrane region" description="Helical" evidence="6">
    <location>
        <begin position="362"/>
        <end position="382"/>
    </location>
</feature>
<feature type="transmembrane region" description="Helical" evidence="6">
    <location>
        <begin position="135"/>
        <end position="154"/>
    </location>
</feature>
<evidence type="ECO:0000256" key="5">
    <source>
        <dbReference type="ARBA" id="ARBA00023136"/>
    </source>
</evidence>
<gene>
    <name evidence="8" type="ORF">L618_001000000500</name>
</gene>
<dbReference type="PANTHER" id="PTHR42718:SF9">
    <property type="entry name" value="MAJOR FACILITATOR SUPERFAMILY MULTIDRUG TRANSPORTER MFSC"/>
    <property type="match status" value="1"/>
</dbReference>
<dbReference type="InterPro" id="IPR036259">
    <property type="entry name" value="MFS_trans_sf"/>
</dbReference>
<feature type="domain" description="Major facilitator superfamily (MFS) profile" evidence="7">
    <location>
        <begin position="12"/>
        <end position="464"/>
    </location>
</feature>
<keyword evidence="5 6" id="KW-0472">Membrane</keyword>
<dbReference type="PANTHER" id="PTHR42718">
    <property type="entry name" value="MAJOR FACILITATOR SUPERFAMILY MULTIDRUG TRANSPORTER MFSC"/>
    <property type="match status" value="1"/>
</dbReference>
<evidence type="ECO:0000313" key="8">
    <source>
        <dbReference type="EMBL" id="TWH24086.1"/>
    </source>
</evidence>
<feature type="transmembrane region" description="Helical" evidence="6">
    <location>
        <begin position="224"/>
        <end position="248"/>
    </location>
</feature>
<proteinExistence type="predicted"/>
<keyword evidence="2" id="KW-0813">Transport</keyword>
<comment type="subcellular location">
    <subcellularLocation>
        <location evidence="1">Cell membrane</location>
        <topology evidence="1">Multi-pass membrane protein</topology>
    </subcellularLocation>
</comment>
<protein>
    <submittedName>
        <fullName evidence="8">Arabinose efflux permease</fullName>
    </submittedName>
</protein>
<dbReference type="RefSeq" id="WP_016692306.1">
    <property type="nucleotide sequence ID" value="NZ_VLJT01000002.1"/>
</dbReference>
<feature type="transmembrane region" description="Helical" evidence="6">
    <location>
        <begin position="403"/>
        <end position="423"/>
    </location>
</feature>
<feature type="transmembrane region" description="Helical" evidence="6">
    <location>
        <begin position="166"/>
        <end position="186"/>
    </location>
</feature>
<name>A0A562EPW8_RHORH</name>
<evidence type="ECO:0000259" key="7">
    <source>
        <dbReference type="PROSITE" id="PS50850"/>
    </source>
</evidence>
<evidence type="ECO:0000256" key="1">
    <source>
        <dbReference type="ARBA" id="ARBA00004651"/>
    </source>
</evidence>
<evidence type="ECO:0000256" key="6">
    <source>
        <dbReference type="SAM" id="Phobius"/>
    </source>
</evidence>